<dbReference type="GO" id="GO:1905941">
    <property type="term" value="P:positive regulation of gonad development"/>
    <property type="evidence" value="ECO:0007669"/>
    <property type="project" value="UniProtKB-ARBA"/>
</dbReference>
<dbReference type="PANTHER" id="PTHR12064:SF4">
    <property type="entry name" value="METAL TRANSPORTER CNNM-4"/>
    <property type="match status" value="1"/>
</dbReference>
<dbReference type="InterPro" id="IPR046342">
    <property type="entry name" value="CBS_dom_sf"/>
</dbReference>
<proteinExistence type="inferred from homology"/>
<evidence type="ECO:0000256" key="2">
    <source>
        <dbReference type="ARBA" id="ARBA00010484"/>
    </source>
</evidence>
<dbReference type="GO" id="GO:0005886">
    <property type="term" value="C:plasma membrane"/>
    <property type="evidence" value="ECO:0007669"/>
    <property type="project" value="TreeGrafter"/>
</dbReference>
<evidence type="ECO:0000256" key="5">
    <source>
        <dbReference type="ARBA" id="ARBA00023065"/>
    </source>
</evidence>
<feature type="transmembrane region" description="Helical" evidence="8">
    <location>
        <begin position="152"/>
        <end position="179"/>
    </location>
</feature>
<feature type="transmembrane region" description="Helical" evidence="8">
    <location>
        <begin position="287"/>
        <end position="311"/>
    </location>
</feature>
<feature type="transmembrane region" description="Helical" evidence="8">
    <location>
        <begin position="252"/>
        <end position="275"/>
    </location>
</feature>
<keyword evidence="5" id="KW-0406">Ion transport</keyword>
<keyword evidence="4 7" id="KW-1133">Transmembrane helix</keyword>
<dbReference type="GO" id="GO:0010960">
    <property type="term" value="P:magnesium ion homeostasis"/>
    <property type="evidence" value="ECO:0007669"/>
    <property type="project" value="InterPro"/>
</dbReference>
<dbReference type="GO" id="GO:0008340">
    <property type="term" value="P:determination of adult lifespan"/>
    <property type="evidence" value="ECO:0007669"/>
    <property type="project" value="UniProtKB-ARBA"/>
</dbReference>
<feature type="domain" description="CNNM transmembrane" evidence="9">
    <location>
        <begin position="148"/>
        <end position="343"/>
    </location>
</feature>
<dbReference type="Proteomes" id="UP000277928">
    <property type="component" value="Unassembled WGS sequence"/>
</dbReference>
<keyword evidence="6 7" id="KW-0472">Membrane</keyword>
<dbReference type="AlphaFoldDB" id="A0A3P6TMY0"/>
<keyword evidence="3 7" id="KW-0812">Transmembrane</keyword>
<evidence type="ECO:0000256" key="6">
    <source>
        <dbReference type="ARBA" id="ARBA00023136"/>
    </source>
</evidence>
<dbReference type="PROSITE" id="PS51846">
    <property type="entry name" value="CNNM"/>
    <property type="match status" value="1"/>
</dbReference>
<evidence type="ECO:0000256" key="7">
    <source>
        <dbReference type="PROSITE-ProRule" id="PRU01193"/>
    </source>
</evidence>
<evidence type="ECO:0000259" key="9">
    <source>
        <dbReference type="PROSITE" id="PS51846"/>
    </source>
</evidence>
<keyword evidence="11" id="KW-1185">Reference proteome</keyword>
<dbReference type="OMA" id="TCQPEDE"/>
<dbReference type="InterPro" id="IPR045095">
    <property type="entry name" value="ACDP"/>
</dbReference>
<dbReference type="InterPro" id="IPR044751">
    <property type="entry name" value="Ion_transp-like_CBS"/>
</dbReference>
<name>A0A3P6TMY0_LITSI</name>
<comment type="subcellular location">
    <subcellularLocation>
        <location evidence="1">Membrane</location>
        <topology evidence="1">Multi-pass membrane protein</topology>
    </subcellularLocation>
</comment>
<protein>
    <recommendedName>
        <fullName evidence="9">CNNM transmembrane domain-containing protein</fullName>
    </recommendedName>
</protein>
<evidence type="ECO:0000313" key="10">
    <source>
        <dbReference type="EMBL" id="VDK82395.1"/>
    </source>
</evidence>
<dbReference type="OrthoDB" id="5353557at2759"/>
<dbReference type="EMBL" id="UYRX01000449">
    <property type="protein sequence ID" value="VDK82395.1"/>
    <property type="molecule type" value="Genomic_DNA"/>
</dbReference>
<sequence>MCFNSKHTHLIVVDDNDVTNETVAYPILYGMRIERRLDDDYFNFLTHLEQNQKEQRVIIFGEHLSNITRFWFSVDLTCAPEKITHSAYLNVKIERRIDDHMLQCVVDTYDSRITRPMQLCVEPSQLMPERNVENMEFTQIILDETVTHLFPAYIQLMIIGMCATLSAIFSGLTTGLMALSTDDLKLVAEGSEDEREREYASNILPLRARGNFLLCSIVFGNSICNTLVTLLISDMFESTDEYFFNVRQIRVVLSLVIPTVIITLLGEIIPQAVCARHALCIGSRTRYLTIFFMVLSAPISYPFSLALDWLLGKEGRDVYDRKTLRALITMQRDLSKEKLSNQMDGETTDLVLAAFDLPEKIVKSVMTPIDKIFMLSDQSVIDKTLLKAIAAKGRTRIPIYSGTDRNTIMAILNMKDLLPFCKTSFLKVGTVVQLWKRSNQFRFIIDSMPVLQLLIEMRSGIHIAMVVTYDELKRDYIVQGLVTLEDLVEEVVGEIFDEQDVRIRRAGQVNRNWRRIHA</sequence>
<accession>A0A3P6TMY0</accession>
<gene>
    <name evidence="10" type="ORF">NLS_LOCUS5735</name>
</gene>
<dbReference type="PANTHER" id="PTHR12064">
    <property type="entry name" value="METAL TRANSPORTER CNNM"/>
    <property type="match status" value="1"/>
</dbReference>
<dbReference type="STRING" id="42156.A0A3P6TMY0"/>
<dbReference type="GO" id="GO:0022857">
    <property type="term" value="F:transmembrane transporter activity"/>
    <property type="evidence" value="ECO:0007669"/>
    <property type="project" value="TreeGrafter"/>
</dbReference>
<dbReference type="InterPro" id="IPR002550">
    <property type="entry name" value="CNNM"/>
</dbReference>
<evidence type="ECO:0000256" key="8">
    <source>
        <dbReference type="SAM" id="Phobius"/>
    </source>
</evidence>
<evidence type="ECO:0000256" key="3">
    <source>
        <dbReference type="ARBA" id="ARBA00022692"/>
    </source>
</evidence>
<evidence type="ECO:0000313" key="11">
    <source>
        <dbReference type="Proteomes" id="UP000277928"/>
    </source>
</evidence>
<comment type="similarity">
    <text evidence="2">Belongs to the ACDP family.</text>
</comment>
<dbReference type="Gene3D" id="3.10.580.10">
    <property type="entry name" value="CBS-domain"/>
    <property type="match status" value="1"/>
</dbReference>
<feature type="transmembrane region" description="Helical" evidence="8">
    <location>
        <begin position="212"/>
        <end position="232"/>
    </location>
</feature>
<organism evidence="10 11">
    <name type="scientific">Litomosoides sigmodontis</name>
    <name type="common">Filarial nematode worm</name>
    <dbReference type="NCBI Taxonomy" id="42156"/>
    <lineage>
        <taxon>Eukaryota</taxon>
        <taxon>Metazoa</taxon>
        <taxon>Ecdysozoa</taxon>
        <taxon>Nematoda</taxon>
        <taxon>Chromadorea</taxon>
        <taxon>Rhabditida</taxon>
        <taxon>Spirurina</taxon>
        <taxon>Spiruromorpha</taxon>
        <taxon>Filarioidea</taxon>
        <taxon>Onchocercidae</taxon>
        <taxon>Litomosoides</taxon>
    </lineage>
</organism>
<keyword evidence="5" id="KW-0813">Transport</keyword>
<reference evidence="10 11" key="1">
    <citation type="submission" date="2018-08" db="EMBL/GenBank/DDBJ databases">
        <authorList>
            <person name="Laetsch R D."/>
            <person name="Stevens L."/>
            <person name="Kumar S."/>
            <person name="Blaxter L. M."/>
        </authorList>
    </citation>
    <scope>NUCLEOTIDE SEQUENCE [LARGE SCALE GENOMIC DNA]</scope>
</reference>
<dbReference type="Pfam" id="PF01595">
    <property type="entry name" value="CNNM"/>
    <property type="match status" value="1"/>
</dbReference>
<evidence type="ECO:0000256" key="4">
    <source>
        <dbReference type="ARBA" id="ARBA00022989"/>
    </source>
</evidence>
<dbReference type="GO" id="GO:0006811">
    <property type="term" value="P:monoatomic ion transport"/>
    <property type="evidence" value="ECO:0007669"/>
    <property type="project" value="UniProtKB-KW"/>
</dbReference>
<evidence type="ECO:0000256" key="1">
    <source>
        <dbReference type="ARBA" id="ARBA00004141"/>
    </source>
</evidence>
<dbReference type="SUPFAM" id="SSF54631">
    <property type="entry name" value="CBS-domain pair"/>
    <property type="match status" value="1"/>
</dbReference>
<dbReference type="CDD" id="cd04590">
    <property type="entry name" value="CBS_pair_CorC_HlyC_assoc"/>
    <property type="match status" value="1"/>
</dbReference>